<accession>A0ABD0KAG5</accession>
<feature type="compositionally biased region" description="Polar residues" evidence="1">
    <location>
        <begin position="413"/>
        <end position="424"/>
    </location>
</feature>
<feature type="compositionally biased region" description="Basic and acidic residues" evidence="1">
    <location>
        <begin position="547"/>
        <end position="556"/>
    </location>
</feature>
<gene>
    <name evidence="3" type="ORF">BaRGS_00024659</name>
</gene>
<feature type="region of interest" description="Disordered" evidence="1">
    <location>
        <begin position="306"/>
        <end position="492"/>
    </location>
</feature>
<evidence type="ECO:0000313" key="4">
    <source>
        <dbReference type="Proteomes" id="UP001519460"/>
    </source>
</evidence>
<evidence type="ECO:0000313" key="3">
    <source>
        <dbReference type="EMBL" id="KAK7484047.1"/>
    </source>
</evidence>
<feature type="region of interest" description="Disordered" evidence="1">
    <location>
        <begin position="520"/>
        <end position="702"/>
    </location>
</feature>
<dbReference type="Pfam" id="PF12736">
    <property type="entry name" value="CABIT"/>
    <property type="match status" value="1"/>
</dbReference>
<protein>
    <recommendedName>
        <fullName evidence="2">CABIT domain-containing protein</fullName>
    </recommendedName>
</protein>
<organism evidence="3 4">
    <name type="scientific">Batillaria attramentaria</name>
    <dbReference type="NCBI Taxonomy" id="370345"/>
    <lineage>
        <taxon>Eukaryota</taxon>
        <taxon>Metazoa</taxon>
        <taxon>Spiralia</taxon>
        <taxon>Lophotrochozoa</taxon>
        <taxon>Mollusca</taxon>
        <taxon>Gastropoda</taxon>
        <taxon>Caenogastropoda</taxon>
        <taxon>Sorbeoconcha</taxon>
        <taxon>Cerithioidea</taxon>
        <taxon>Batillariidae</taxon>
        <taxon>Batillaria</taxon>
    </lineage>
</organism>
<evidence type="ECO:0000256" key="1">
    <source>
        <dbReference type="SAM" id="MobiDB-lite"/>
    </source>
</evidence>
<dbReference type="EMBL" id="JACVVK020000216">
    <property type="protein sequence ID" value="KAK7484047.1"/>
    <property type="molecule type" value="Genomic_DNA"/>
</dbReference>
<feature type="compositionally biased region" description="Basic residues" evidence="1">
    <location>
        <begin position="425"/>
        <end position="441"/>
    </location>
</feature>
<feature type="region of interest" description="Disordered" evidence="1">
    <location>
        <begin position="254"/>
        <end position="281"/>
    </location>
</feature>
<feature type="compositionally biased region" description="Low complexity" evidence="1">
    <location>
        <begin position="597"/>
        <end position="611"/>
    </location>
</feature>
<dbReference type="InterPro" id="IPR013761">
    <property type="entry name" value="SAM/pointed_sf"/>
</dbReference>
<dbReference type="CDD" id="cd09487">
    <property type="entry name" value="SAM_superfamily"/>
    <property type="match status" value="1"/>
</dbReference>
<keyword evidence="4" id="KW-1185">Reference proteome</keyword>
<comment type="caution">
    <text evidence="3">The sequence shown here is derived from an EMBL/GenBank/DDBJ whole genome shotgun (WGS) entry which is preliminary data.</text>
</comment>
<dbReference type="Gene3D" id="1.10.150.50">
    <property type="entry name" value="Transcription Factor, Ets-1"/>
    <property type="match status" value="1"/>
</dbReference>
<dbReference type="AlphaFoldDB" id="A0ABD0KAG5"/>
<feature type="compositionally biased region" description="Low complexity" evidence="1">
    <location>
        <begin position="672"/>
        <end position="685"/>
    </location>
</feature>
<dbReference type="InterPro" id="IPR025946">
    <property type="entry name" value="CABIT_dom"/>
</dbReference>
<feature type="compositionally biased region" description="Polar residues" evidence="1">
    <location>
        <begin position="392"/>
        <end position="403"/>
    </location>
</feature>
<sequence length="1021" mass="110001">WFAVLGPPQEAKADKVIPHFRQVAKLALSKCQSFLIGGNEPVSAVQIPSSGSGVDARPQPRLLYPGDVLRMGTLYSAETTVKVKSGPFRGKKTVKKEEKFLMCTDEQDREVYLPVEKSGMFYVLTIEGQVTPKIPILRMPDICARFRFPCVVKLLYGRVPPTPCSFTGTLLLQESQIEASVIGCTMLNLRNILLDIPIDSDLRFFIAQNTMDLLSSKAYKSALRLCQDKTATYMRNMKVAYYVGGDEDAILEQDKSTSEAGDGEGEGTSGPHSWDSRAGGDAAGFRQFRTSMVSHSAPSVVEEQQLFIPPNSTPPQQTPPNRKSKKASSSDNISSGDSASKVASSDSPTVMRRDTTFELPEPREVLPLRKRTLSAPSLNNSGLRLLPPVTESPAQDQTLQNGHYMTMDDAETESSSAADRTSTSGKKKPPAPPPKPRKPRPLLHASSDGNIVYGQVWDGEEQQVPSKEVLQEANGGLEQPQQDAAPEKAAMRPKDLLSVPPAAHRVSSIAFADNYLTFPVFRTGSTPSSTATTPAVEQPYETMLSLKGEENAEKPKPAQRKTKPLPIPPKPSSQSSTTGTSSPDTKPVPVPPRPDGKPMSSRNGSSSASERSLSREDSSSPVRCSPAASRPWTPDIDTYVIGKSVGPRRTSYTYYEGYDPANTTASSPHRASTTTTSSLDSSEGTAVQQAASTADSDEVLYENVKNLHRLPGQDGAGGNPNGAGTENAYVLPDDETGGGFITLENPPSMFGYVSPPAPRRAIPENCPEDATFGLDLESPDRPNRPPFQPYFNLTGRPLPPPPQPCGPNVKPAAHPYIHPCSMQVEEGLAELPRTDTGQYSDTASRASCEDDLPLGATFANFRSNNRAPMSDSGCPLESVAESGDGVSSEVSSMSVRCLSDALKNCGLRPETIETLRNEKVDGRLLLSLNEDELREALPGVKNLDLKKIRTVTQYRGFLIAGNVDDKASSEFLCMDASPEDRPGSSSIFDHAAICIVLAKCGSLPCPPYVDGKTVTCAVCSK</sequence>
<feature type="compositionally biased region" description="Low complexity" evidence="1">
    <location>
        <begin position="572"/>
        <end position="585"/>
    </location>
</feature>
<feature type="domain" description="CABIT" evidence="2">
    <location>
        <begin position="90"/>
        <end position="210"/>
    </location>
</feature>
<feature type="compositionally biased region" description="Polar residues" evidence="1">
    <location>
        <begin position="661"/>
        <end position="671"/>
    </location>
</feature>
<feature type="non-terminal residue" evidence="3">
    <location>
        <position position="1"/>
    </location>
</feature>
<name>A0ABD0KAG5_9CAEN</name>
<feature type="compositionally biased region" description="Basic and acidic residues" evidence="1">
    <location>
        <begin position="351"/>
        <end position="367"/>
    </location>
</feature>
<feature type="compositionally biased region" description="Low complexity" evidence="1">
    <location>
        <begin position="327"/>
        <end position="347"/>
    </location>
</feature>
<dbReference type="Proteomes" id="UP001519460">
    <property type="component" value="Unassembled WGS sequence"/>
</dbReference>
<feature type="compositionally biased region" description="Low complexity" evidence="1">
    <location>
        <begin position="525"/>
        <end position="535"/>
    </location>
</feature>
<proteinExistence type="predicted"/>
<reference evidence="3 4" key="1">
    <citation type="journal article" date="2023" name="Sci. Data">
        <title>Genome assembly of the Korean intertidal mud-creeper Batillaria attramentaria.</title>
        <authorList>
            <person name="Patra A.K."/>
            <person name="Ho P.T."/>
            <person name="Jun S."/>
            <person name="Lee S.J."/>
            <person name="Kim Y."/>
            <person name="Won Y.J."/>
        </authorList>
    </citation>
    <scope>NUCLEOTIDE SEQUENCE [LARGE SCALE GENOMIC DNA]</scope>
    <source>
        <strain evidence="3">Wonlab-2016</strain>
    </source>
</reference>
<evidence type="ECO:0000259" key="2">
    <source>
        <dbReference type="Pfam" id="PF12736"/>
    </source>
</evidence>
<dbReference type="SUPFAM" id="SSF47769">
    <property type="entry name" value="SAM/Pointed domain"/>
    <property type="match status" value="1"/>
</dbReference>